<feature type="compositionally biased region" description="Pro residues" evidence="9">
    <location>
        <begin position="17"/>
        <end position="39"/>
    </location>
</feature>
<dbReference type="EMBL" id="JACMSC010000017">
    <property type="protein sequence ID" value="KAG6479161.1"/>
    <property type="molecule type" value="Genomic_DNA"/>
</dbReference>
<dbReference type="Proteomes" id="UP000734854">
    <property type="component" value="Unassembled WGS sequence"/>
</dbReference>
<comment type="subunit">
    <text evidence="3 8">Homodimer and heterodimers.</text>
</comment>
<name>A0A8J5F521_ZINOF</name>
<evidence type="ECO:0000256" key="1">
    <source>
        <dbReference type="ARBA" id="ARBA00004651"/>
    </source>
</evidence>
<evidence type="ECO:0000256" key="9">
    <source>
        <dbReference type="SAM" id="MobiDB-lite"/>
    </source>
</evidence>
<feature type="transmembrane region" description="Helical" evidence="8">
    <location>
        <begin position="140"/>
        <end position="160"/>
    </location>
</feature>
<evidence type="ECO:0000259" key="10">
    <source>
        <dbReference type="Pfam" id="PF04535"/>
    </source>
</evidence>
<evidence type="ECO:0000256" key="6">
    <source>
        <dbReference type="ARBA" id="ARBA00022989"/>
    </source>
</evidence>
<protein>
    <recommendedName>
        <fullName evidence="8">CASP-like protein</fullName>
    </recommendedName>
</protein>
<comment type="subcellular location">
    <subcellularLocation>
        <location evidence="1 8">Cell membrane</location>
        <topology evidence="1 8">Multi-pass membrane protein</topology>
    </subcellularLocation>
</comment>
<dbReference type="GO" id="GO:0005886">
    <property type="term" value="C:plasma membrane"/>
    <property type="evidence" value="ECO:0007669"/>
    <property type="project" value="UniProtKB-SubCell"/>
</dbReference>
<accession>A0A8J5F521</accession>
<reference evidence="11 12" key="1">
    <citation type="submission" date="2020-08" db="EMBL/GenBank/DDBJ databases">
        <title>Plant Genome Project.</title>
        <authorList>
            <person name="Zhang R.-G."/>
        </authorList>
    </citation>
    <scope>NUCLEOTIDE SEQUENCE [LARGE SCALE GENOMIC DNA]</scope>
    <source>
        <tissue evidence="11">Rhizome</tissue>
    </source>
</reference>
<evidence type="ECO:0000256" key="3">
    <source>
        <dbReference type="ARBA" id="ARBA00011489"/>
    </source>
</evidence>
<comment type="caution">
    <text evidence="11">The sequence shown here is derived from an EMBL/GenBank/DDBJ whole genome shotgun (WGS) entry which is preliminary data.</text>
</comment>
<keyword evidence="6 8" id="KW-1133">Transmembrane helix</keyword>
<dbReference type="PANTHER" id="PTHR33573:SF53">
    <property type="entry name" value="CASP-LIKE PROTEIN 4A2"/>
    <property type="match status" value="1"/>
</dbReference>
<evidence type="ECO:0000256" key="8">
    <source>
        <dbReference type="RuleBase" id="RU361233"/>
    </source>
</evidence>
<dbReference type="OrthoDB" id="672180at2759"/>
<comment type="caution">
    <text evidence="8">Lacks conserved residue(s) required for the propagation of feature annotation.</text>
</comment>
<keyword evidence="12" id="KW-1185">Reference proteome</keyword>
<comment type="similarity">
    <text evidence="2 8">Belongs to the Casparian strip membrane proteins (CASP) family.</text>
</comment>
<dbReference type="AlphaFoldDB" id="A0A8J5F521"/>
<keyword evidence="4 8" id="KW-1003">Cell membrane</keyword>
<keyword evidence="5 8" id="KW-0812">Transmembrane</keyword>
<evidence type="ECO:0000256" key="4">
    <source>
        <dbReference type="ARBA" id="ARBA00022475"/>
    </source>
</evidence>
<feature type="domain" description="Casparian strip membrane protein" evidence="10">
    <location>
        <begin position="100"/>
        <end position="233"/>
    </location>
</feature>
<evidence type="ECO:0000256" key="7">
    <source>
        <dbReference type="ARBA" id="ARBA00023136"/>
    </source>
</evidence>
<dbReference type="InterPro" id="IPR006702">
    <property type="entry name" value="CASP_dom"/>
</dbReference>
<keyword evidence="7 8" id="KW-0472">Membrane</keyword>
<gene>
    <name evidence="11" type="ORF">ZIOFF_062622</name>
</gene>
<proteinExistence type="inferred from homology"/>
<organism evidence="11 12">
    <name type="scientific">Zingiber officinale</name>
    <name type="common">Ginger</name>
    <name type="synonym">Amomum zingiber</name>
    <dbReference type="NCBI Taxonomy" id="94328"/>
    <lineage>
        <taxon>Eukaryota</taxon>
        <taxon>Viridiplantae</taxon>
        <taxon>Streptophyta</taxon>
        <taxon>Embryophyta</taxon>
        <taxon>Tracheophyta</taxon>
        <taxon>Spermatophyta</taxon>
        <taxon>Magnoliopsida</taxon>
        <taxon>Liliopsida</taxon>
        <taxon>Zingiberales</taxon>
        <taxon>Zingiberaceae</taxon>
        <taxon>Zingiber</taxon>
    </lineage>
</organism>
<dbReference type="Pfam" id="PF04535">
    <property type="entry name" value="CASP_dom"/>
    <property type="match status" value="1"/>
</dbReference>
<evidence type="ECO:0000256" key="5">
    <source>
        <dbReference type="ARBA" id="ARBA00022692"/>
    </source>
</evidence>
<evidence type="ECO:0000313" key="12">
    <source>
        <dbReference type="Proteomes" id="UP000734854"/>
    </source>
</evidence>
<feature type="transmembrane region" description="Helical" evidence="8">
    <location>
        <begin position="219"/>
        <end position="240"/>
    </location>
</feature>
<dbReference type="PANTHER" id="PTHR33573">
    <property type="entry name" value="CASP-LIKE PROTEIN 4A4"/>
    <property type="match status" value="1"/>
</dbReference>
<feature type="transmembrane region" description="Helical" evidence="8">
    <location>
        <begin position="99"/>
        <end position="120"/>
    </location>
</feature>
<sequence length="250" mass="27623">MTTEPIRSPLRQEDDPAFPPPPPPPPPHNTPIRTPPPMEPAVVASRHDLSTLAAKVEANVAPPHDWYPWNGQREAAPHDSGSRSRVVTGIVSRGRLEKVIHRAAVAARLSAAVLCLVSFSVLSSDRDKGWALDSYHRYKQYRYCVSVNVIGFVYSGFQLYSQVHNKVMAKHIIRRPLGDYFDFAMDQILAYLLISSSSSATARTDDWVSNWGSDAFPNIATGSVAISFLAFLVFALSALISAHKLFSRNL</sequence>
<evidence type="ECO:0000313" key="11">
    <source>
        <dbReference type="EMBL" id="KAG6479161.1"/>
    </source>
</evidence>
<evidence type="ECO:0000256" key="2">
    <source>
        <dbReference type="ARBA" id="ARBA00007651"/>
    </source>
</evidence>
<feature type="region of interest" description="Disordered" evidence="9">
    <location>
        <begin position="1"/>
        <end position="40"/>
    </location>
</feature>